<dbReference type="GO" id="GO:0005666">
    <property type="term" value="C:RNA polymerase III complex"/>
    <property type="evidence" value="ECO:0007669"/>
    <property type="project" value="TreeGrafter"/>
</dbReference>
<evidence type="ECO:0000259" key="3">
    <source>
        <dbReference type="SMART" id="SM00662"/>
    </source>
</evidence>
<dbReference type="SMART" id="SM00662">
    <property type="entry name" value="RPOLD"/>
    <property type="match status" value="1"/>
</dbReference>
<dbReference type="InterPro" id="IPR036643">
    <property type="entry name" value="RNApol_insert_sf"/>
</dbReference>
<proteinExistence type="predicted"/>
<protein>
    <recommendedName>
        <fullName evidence="3">DNA-directed RNA polymerase RpoA/D/Rpb3-type domain-containing protein</fullName>
    </recommendedName>
</protein>
<dbReference type="AlphaFoldDB" id="A0A7J7LXA4"/>
<evidence type="ECO:0000256" key="2">
    <source>
        <dbReference type="ARBA" id="ARBA00023163"/>
    </source>
</evidence>
<gene>
    <name evidence="4" type="ORF">GIB67_039367</name>
</gene>
<dbReference type="Pfam" id="PF01193">
    <property type="entry name" value="RNA_pol_L"/>
    <property type="match status" value="1"/>
</dbReference>
<organism evidence="4 5">
    <name type="scientific">Kingdonia uniflora</name>
    <dbReference type="NCBI Taxonomy" id="39325"/>
    <lineage>
        <taxon>Eukaryota</taxon>
        <taxon>Viridiplantae</taxon>
        <taxon>Streptophyta</taxon>
        <taxon>Embryophyta</taxon>
        <taxon>Tracheophyta</taxon>
        <taxon>Spermatophyta</taxon>
        <taxon>Magnoliopsida</taxon>
        <taxon>Ranunculales</taxon>
        <taxon>Circaeasteraceae</taxon>
        <taxon>Kingdonia</taxon>
    </lineage>
</organism>
<dbReference type="SUPFAM" id="SSF55257">
    <property type="entry name" value="RBP11-like subunits of RNA polymerase"/>
    <property type="match status" value="1"/>
</dbReference>
<dbReference type="Gene3D" id="3.30.1360.10">
    <property type="entry name" value="RNA polymerase, RBP11-like subunit"/>
    <property type="match status" value="1"/>
</dbReference>
<dbReference type="GO" id="GO:0046983">
    <property type="term" value="F:protein dimerization activity"/>
    <property type="evidence" value="ECO:0007669"/>
    <property type="project" value="InterPro"/>
</dbReference>
<dbReference type="GO" id="GO:0006351">
    <property type="term" value="P:DNA-templated transcription"/>
    <property type="evidence" value="ECO:0007669"/>
    <property type="project" value="InterPro"/>
</dbReference>
<name>A0A7J7LXA4_9MAGN</name>
<dbReference type="GO" id="GO:0005736">
    <property type="term" value="C:RNA polymerase I complex"/>
    <property type="evidence" value="ECO:0007669"/>
    <property type="project" value="TreeGrafter"/>
</dbReference>
<evidence type="ECO:0000313" key="5">
    <source>
        <dbReference type="Proteomes" id="UP000541444"/>
    </source>
</evidence>
<dbReference type="InterPro" id="IPR036603">
    <property type="entry name" value="RBP11-like"/>
</dbReference>
<keyword evidence="5" id="KW-1185">Reference proteome</keyword>
<dbReference type="InterPro" id="IPR050518">
    <property type="entry name" value="Rpo3/RPB3_RNA_Pol_subunit"/>
</dbReference>
<dbReference type="PANTHER" id="PTHR11800">
    <property type="entry name" value="DNA-DIRECTED RNA POLYMERASE"/>
    <property type="match status" value="1"/>
</dbReference>
<accession>A0A7J7LXA4</accession>
<dbReference type="OrthoDB" id="270173at2759"/>
<evidence type="ECO:0000313" key="4">
    <source>
        <dbReference type="EMBL" id="KAF6147237.1"/>
    </source>
</evidence>
<dbReference type="Proteomes" id="UP000541444">
    <property type="component" value="Unassembled WGS sequence"/>
</dbReference>
<sequence>MQNNELFSCLCQRCLLEQVQNPASQWTLIENTIPTGLLLLLRLSSLSQDLLPEFANNPITPKYEDIIISKLSPGQGIELEAHAMKGLGKSHAKWSPVCTTWYRMLPKVVLLQEVKDEKVEELVKKCTLIVFDIEYICKGRKRATVARPRLCTLCRECIRGDDWEKHVALRRVKDHFIFIIESAGALPPEVLLTEAIKILEDKCERVIMELT</sequence>
<dbReference type="PANTHER" id="PTHR11800:SF13">
    <property type="entry name" value="DNA-DIRECTED RNA POLYMERASES I AND III SUBUNIT RPAC1"/>
    <property type="match status" value="1"/>
</dbReference>
<dbReference type="EMBL" id="JACGCM010001933">
    <property type="protein sequence ID" value="KAF6147237.1"/>
    <property type="molecule type" value="Genomic_DNA"/>
</dbReference>
<keyword evidence="1" id="KW-0240">DNA-directed RNA polymerase</keyword>
<comment type="caution">
    <text evidence="4">The sequence shown here is derived from an EMBL/GenBank/DDBJ whole genome shotgun (WGS) entry which is preliminary data.</text>
</comment>
<dbReference type="SUPFAM" id="SSF56553">
    <property type="entry name" value="Insert subdomain of RNA polymerase alpha subunit"/>
    <property type="match status" value="1"/>
</dbReference>
<dbReference type="GO" id="GO:0003899">
    <property type="term" value="F:DNA-directed RNA polymerase activity"/>
    <property type="evidence" value="ECO:0007669"/>
    <property type="project" value="InterPro"/>
</dbReference>
<evidence type="ECO:0000256" key="1">
    <source>
        <dbReference type="ARBA" id="ARBA00022478"/>
    </source>
</evidence>
<dbReference type="InterPro" id="IPR011263">
    <property type="entry name" value="DNA-dir_RNA_pol_RpoA/D/Rpb3"/>
</dbReference>
<feature type="domain" description="DNA-directed RNA polymerase RpoA/D/Rpb3-type" evidence="3">
    <location>
        <begin position="13"/>
        <end position="209"/>
    </location>
</feature>
<reference evidence="4 5" key="1">
    <citation type="journal article" date="2020" name="IScience">
        <title>Genome Sequencing of the Endangered Kingdonia uniflora (Circaeasteraceae, Ranunculales) Reveals Potential Mechanisms of Evolutionary Specialization.</title>
        <authorList>
            <person name="Sun Y."/>
            <person name="Deng T."/>
            <person name="Zhang A."/>
            <person name="Moore M.J."/>
            <person name="Landis J.B."/>
            <person name="Lin N."/>
            <person name="Zhang H."/>
            <person name="Zhang X."/>
            <person name="Huang J."/>
            <person name="Zhang X."/>
            <person name="Sun H."/>
            <person name="Wang H."/>
        </authorList>
    </citation>
    <scope>NUCLEOTIDE SEQUENCE [LARGE SCALE GENOMIC DNA]</scope>
    <source>
        <strain evidence="4">TB1705</strain>
        <tissue evidence="4">Leaf</tissue>
    </source>
</reference>
<keyword evidence="2" id="KW-0804">Transcription</keyword>